<dbReference type="InterPro" id="IPR007111">
    <property type="entry name" value="NACHT_NTPase"/>
</dbReference>
<gene>
    <name evidence="2" type="ORF">FHR83_009214</name>
</gene>
<accession>A0A7W5FKE1</accession>
<dbReference type="SUPFAM" id="SSF52540">
    <property type="entry name" value="P-loop containing nucleoside triphosphate hydrolases"/>
    <property type="match status" value="1"/>
</dbReference>
<proteinExistence type="predicted"/>
<dbReference type="Pfam" id="PF05729">
    <property type="entry name" value="NACHT"/>
    <property type="match status" value="1"/>
</dbReference>
<reference evidence="2 3" key="1">
    <citation type="submission" date="2020-08" db="EMBL/GenBank/DDBJ databases">
        <title>Genomic Encyclopedia of Type Strains, Phase III (KMG-III): the genomes of soil and plant-associated and newly described type strains.</title>
        <authorList>
            <person name="Whitman W."/>
        </authorList>
    </citation>
    <scope>NUCLEOTIDE SEQUENCE [LARGE SCALE GENOMIC DNA]</scope>
    <source>
        <strain evidence="2 3">CECT 3287</strain>
    </source>
</reference>
<name>A0A7W5FKE1_9ACTN</name>
<dbReference type="RefSeq" id="WP_183227894.1">
    <property type="nucleotide sequence ID" value="NZ_BMPW01000042.1"/>
</dbReference>
<evidence type="ECO:0000259" key="1">
    <source>
        <dbReference type="Pfam" id="PF05729"/>
    </source>
</evidence>
<keyword evidence="3" id="KW-1185">Reference proteome</keyword>
<dbReference type="Proteomes" id="UP000590749">
    <property type="component" value="Unassembled WGS sequence"/>
</dbReference>
<protein>
    <recommendedName>
        <fullName evidence="1">NACHT domain-containing protein</fullName>
    </recommendedName>
</protein>
<comment type="caution">
    <text evidence="2">The sequence shown here is derived from an EMBL/GenBank/DDBJ whole genome shotgun (WGS) entry which is preliminary data.</text>
</comment>
<evidence type="ECO:0000313" key="3">
    <source>
        <dbReference type="Proteomes" id="UP000590749"/>
    </source>
</evidence>
<dbReference type="InterPro" id="IPR027417">
    <property type="entry name" value="P-loop_NTPase"/>
</dbReference>
<sequence>MAPTPPLETADQVASIVGTVAGVAAAARGRTMPRPRLWPLVMLTAGMLVVRFVPGVPPAAGTASVRVALALGLCALLVALWPSPPAAGRLEELLREMRDAGARHPYRFLLDGSAPPLPDVYVPRRPVLVVSDAKPGGRRVDPAEIFGGAGHALLTGPAGAGKSALATVTVAEAARRVLSTGDHRRIVIAVPAADLVRRKLTAALAEACRRDYGTDVGPELFGRPPGRRGRWCVIIDGLDEVTGGADRDLLLARLRGLLDDPPPGYRFVIMSRPLADTEFARLTGPGVTAYQLPPFDREELDLFARKWFAARYPDRATANRHTGEFLTRVNSARLGPVAYIPLLATIAAMIHADTEIPARPGELRELFAQHLVEGRREVAEARTALSTALAGRGRAGQEAVGWLERDFPGVLAGLLNALGAARVADPGADLVTAAMTWLDGAAPLPFTGALPGARRVTADLLRATGLLAAGQGRLAFPDQSFAEFFAAQETATDLDPDGWRAIAADPARRGLAAFAAERRPDADDLVRSLLAGPDPVAAGDMIASGVPVTPGTRAAVLDTLLERLGTDAATEAMRVLRALSVDADVLARMAATARDRAVPGWTRVVLADAVADVDRATGIALLREVSGQVPADARDWAHYGLRERGEPVDAAAHGPEGDQPDRTALGGLAREALRSRAADRDFGMLQRLDAAERLARDGDPGPLRDLLDEPGLPPLFRLAGATGLAALGDDGPLRDLAGPGPDLALRYSAAVELFQRNPAAAAPHLRAMIIGRMSSPLTYGCAARLADLGEREWLISLATAVPDRSPSPQSPWTAALLAAAATRRLRKLGDPAAEGAKALLFHPDGMQPVHRAFDDADKVPAGSPGWTFDGSPATVRLLERTITDPGEPLESRLNAVSRLTTIVNTATPVNLRRLGLSDEWMVEIVGGMAVSGIPYPVETVLPAGIAAMFAALADRPSTPATLRVALTQRLAVDEGLPRLCALAGSRAVPACVRIEAIRVVAARSPAAARPLLATVIRERWLPRPLRWLLLYQVFSAALAGPDRLGWPEFRSVARTTARLHDVRFPPARLLLALAAVATPPALDGQR</sequence>
<evidence type="ECO:0000313" key="2">
    <source>
        <dbReference type="EMBL" id="MBB3101485.1"/>
    </source>
</evidence>
<dbReference type="AlphaFoldDB" id="A0A7W5FKE1"/>
<feature type="domain" description="NACHT" evidence="1">
    <location>
        <begin position="153"/>
        <end position="310"/>
    </location>
</feature>
<dbReference type="Gene3D" id="3.40.50.300">
    <property type="entry name" value="P-loop containing nucleotide triphosphate hydrolases"/>
    <property type="match status" value="1"/>
</dbReference>
<dbReference type="EMBL" id="JACHXF010000039">
    <property type="protein sequence ID" value="MBB3101485.1"/>
    <property type="molecule type" value="Genomic_DNA"/>
</dbReference>
<organism evidence="2 3">
    <name type="scientific">Actinoplanes campanulatus</name>
    <dbReference type="NCBI Taxonomy" id="113559"/>
    <lineage>
        <taxon>Bacteria</taxon>
        <taxon>Bacillati</taxon>
        <taxon>Actinomycetota</taxon>
        <taxon>Actinomycetes</taxon>
        <taxon>Micromonosporales</taxon>
        <taxon>Micromonosporaceae</taxon>
        <taxon>Actinoplanes</taxon>
    </lineage>
</organism>